<protein>
    <recommendedName>
        <fullName evidence="5">DUF4789 domain-containing protein</fullName>
    </recommendedName>
</protein>
<feature type="region of interest" description="Disordered" evidence="1">
    <location>
        <begin position="286"/>
        <end position="307"/>
    </location>
</feature>
<feature type="signal peptide" evidence="2">
    <location>
        <begin position="1"/>
        <end position="17"/>
    </location>
</feature>
<feature type="compositionally biased region" description="Basic and acidic residues" evidence="1">
    <location>
        <begin position="342"/>
        <end position="367"/>
    </location>
</feature>
<feature type="chain" id="PRO_5042952616" description="DUF4789 domain-containing protein" evidence="2">
    <location>
        <begin position="18"/>
        <end position="568"/>
    </location>
</feature>
<feature type="region of interest" description="Disordered" evidence="1">
    <location>
        <begin position="332"/>
        <end position="367"/>
    </location>
</feature>
<accession>A0AAN9V8H0</accession>
<sequence length="568" mass="61957">MQRLLCLLCTALAAGRAAVVAPVTPHGPPNTPAVVTSAAYLSTETDVLDTPGWMRALFGVHFDEEERRCAAKDEVLYRPLRQCFVLFRRGPCARKEWLVFDKQKAARGVLTVVCAPRRCAPDWGYDAASGTCFRHSKCAAPLAFHYTLFGEGVCRCNGTTGGLINAPPDDPASCHELYRHAPCRKGQMLAPRYRLIEGMDAMCFRDPCDGYRPPPAENASAPITTTATTTTTAATTAAPLVKGRPTHGDRAPHDHHPDHRVGHPPFGWPTTPEPDVRPVWRSLAKGGAASPVPAGRNEFPDPPGEGDEEFDVEVIGGPTRPNLGVRTSTRAVIGSNNNNNKNNKESAVPHDHRRWPDPEHGDSSSHEHYFREHDHDQGHFHGQESTQRKYAFNFTITLKPLPQAGARRARRQVWSDTRTTRNARGEPNSRVGSAAGGLKHGPRGPPYAEPDAALRGNRFEDEAAAAARDPQGSSGAANVTDDYALEVQYSDGNRSCMSPSQLNVVCDLQMVPLFSDFSDVKVPICVNALFRFAIGRVGKSDECAENDKGECATKVVVKSAEPLDWELE</sequence>
<feature type="compositionally biased region" description="Basic and acidic residues" evidence="1">
    <location>
        <begin position="246"/>
        <end position="261"/>
    </location>
</feature>
<dbReference type="AlphaFoldDB" id="A0AAN9V8H0"/>
<evidence type="ECO:0000256" key="2">
    <source>
        <dbReference type="SAM" id="SignalP"/>
    </source>
</evidence>
<organism evidence="3 4">
    <name type="scientific">Gryllus longicercus</name>
    <dbReference type="NCBI Taxonomy" id="2509291"/>
    <lineage>
        <taxon>Eukaryota</taxon>
        <taxon>Metazoa</taxon>
        <taxon>Ecdysozoa</taxon>
        <taxon>Arthropoda</taxon>
        <taxon>Hexapoda</taxon>
        <taxon>Insecta</taxon>
        <taxon>Pterygota</taxon>
        <taxon>Neoptera</taxon>
        <taxon>Polyneoptera</taxon>
        <taxon>Orthoptera</taxon>
        <taxon>Ensifera</taxon>
        <taxon>Gryllidea</taxon>
        <taxon>Grylloidea</taxon>
        <taxon>Gryllidae</taxon>
        <taxon>Gryllinae</taxon>
        <taxon>Gryllus</taxon>
    </lineage>
</organism>
<evidence type="ECO:0000313" key="3">
    <source>
        <dbReference type="EMBL" id="KAK7792452.1"/>
    </source>
</evidence>
<comment type="caution">
    <text evidence="3">The sequence shown here is derived from an EMBL/GenBank/DDBJ whole genome shotgun (WGS) entry which is preliminary data.</text>
</comment>
<evidence type="ECO:0000313" key="4">
    <source>
        <dbReference type="Proteomes" id="UP001378592"/>
    </source>
</evidence>
<gene>
    <name evidence="3" type="ORF">R5R35_001041</name>
</gene>
<dbReference type="EMBL" id="JAZDUA010000448">
    <property type="protein sequence ID" value="KAK7792452.1"/>
    <property type="molecule type" value="Genomic_DNA"/>
</dbReference>
<evidence type="ECO:0008006" key="5">
    <source>
        <dbReference type="Google" id="ProtNLM"/>
    </source>
</evidence>
<evidence type="ECO:0000256" key="1">
    <source>
        <dbReference type="SAM" id="MobiDB-lite"/>
    </source>
</evidence>
<keyword evidence="4" id="KW-1185">Reference proteome</keyword>
<keyword evidence="2" id="KW-0732">Signal</keyword>
<feature type="region of interest" description="Disordered" evidence="1">
    <location>
        <begin position="241"/>
        <end position="273"/>
    </location>
</feature>
<proteinExistence type="predicted"/>
<reference evidence="3 4" key="1">
    <citation type="submission" date="2024-03" db="EMBL/GenBank/DDBJ databases">
        <title>The genome assembly and annotation of the cricket Gryllus longicercus Weissman &amp; Gray.</title>
        <authorList>
            <person name="Szrajer S."/>
            <person name="Gray D."/>
            <person name="Ylla G."/>
        </authorList>
    </citation>
    <scope>NUCLEOTIDE SEQUENCE [LARGE SCALE GENOMIC DNA]</scope>
    <source>
        <strain evidence="3">DAG 2021-001</strain>
        <tissue evidence="3">Whole body minus gut</tissue>
    </source>
</reference>
<feature type="region of interest" description="Disordered" evidence="1">
    <location>
        <begin position="403"/>
        <end position="448"/>
    </location>
</feature>
<name>A0AAN9V8H0_9ORTH</name>
<dbReference type="Proteomes" id="UP001378592">
    <property type="component" value="Unassembled WGS sequence"/>
</dbReference>